<proteinExistence type="predicted"/>
<feature type="signal peptide" evidence="1">
    <location>
        <begin position="1"/>
        <end position="20"/>
    </location>
</feature>
<accession>A0A327R928</accession>
<evidence type="ECO:0000256" key="1">
    <source>
        <dbReference type="SAM" id="SignalP"/>
    </source>
</evidence>
<feature type="chain" id="PRO_5016348369" evidence="1">
    <location>
        <begin position="21"/>
        <end position="138"/>
    </location>
</feature>
<sequence>MKKLLLLVFILPLMSFNLLNTDFNIVGTWKGYDNGDIGYAIFDKEGYATFESNGESMGGKEFMMNDEKAQMTFILNKETQPMEIDFVITLLESGETQSLLGIIQFENKDKLRLGVGFDGGDRPLDFDEENSIYFERVK</sequence>
<dbReference type="AlphaFoldDB" id="A0A327R928"/>
<dbReference type="EMBL" id="QLLO01000006">
    <property type="protein sequence ID" value="RAJ13450.1"/>
    <property type="molecule type" value="Genomic_DNA"/>
</dbReference>
<dbReference type="Proteomes" id="UP000248703">
    <property type="component" value="Unassembled WGS sequence"/>
</dbReference>
<evidence type="ECO:0000313" key="2">
    <source>
        <dbReference type="EMBL" id="RAJ13450.1"/>
    </source>
</evidence>
<reference evidence="2 3" key="1">
    <citation type="submission" date="2018-06" db="EMBL/GenBank/DDBJ databases">
        <title>Genomic Encyclopedia of Archaeal and Bacterial Type Strains, Phase II (KMG-II): from individual species to whole genera.</title>
        <authorList>
            <person name="Goeker M."/>
        </authorList>
    </citation>
    <scope>NUCLEOTIDE SEQUENCE [LARGE SCALE GENOMIC DNA]</scope>
    <source>
        <strain evidence="2 3">DSM 24464</strain>
    </source>
</reference>
<organism evidence="2 3">
    <name type="scientific">Olleya aquimaris</name>
    <dbReference type="NCBI Taxonomy" id="639310"/>
    <lineage>
        <taxon>Bacteria</taxon>
        <taxon>Pseudomonadati</taxon>
        <taxon>Bacteroidota</taxon>
        <taxon>Flavobacteriia</taxon>
        <taxon>Flavobacteriales</taxon>
        <taxon>Flavobacteriaceae</taxon>
    </lineage>
</organism>
<comment type="caution">
    <text evidence="2">The sequence shown here is derived from an EMBL/GenBank/DDBJ whole genome shotgun (WGS) entry which is preliminary data.</text>
</comment>
<keyword evidence="1" id="KW-0732">Signal</keyword>
<name>A0A327R928_9FLAO</name>
<gene>
    <name evidence="2" type="ORF">LY08_01969</name>
</gene>
<evidence type="ECO:0000313" key="3">
    <source>
        <dbReference type="Proteomes" id="UP000248703"/>
    </source>
</evidence>
<protein>
    <submittedName>
        <fullName evidence="2">Uncharacterized protein</fullName>
    </submittedName>
</protein>
<keyword evidence="3" id="KW-1185">Reference proteome</keyword>
<dbReference type="OrthoDB" id="1361104at2"/>
<dbReference type="RefSeq" id="WP_146603212.1">
    <property type="nucleotide sequence ID" value="NZ_QLLO01000006.1"/>
</dbReference>